<dbReference type="RefSeq" id="WP_322424778.1">
    <property type="nucleotide sequence ID" value="NZ_JAXQPW010000005.1"/>
</dbReference>
<evidence type="ECO:0000313" key="3">
    <source>
        <dbReference type="Proteomes" id="UP001291999"/>
    </source>
</evidence>
<dbReference type="PROSITE" id="PS51257">
    <property type="entry name" value="PROKAR_LIPOPROTEIN"/>
    <property type="match status" value="1"/>
</dbReference>
<comment type="caution">
    <text evidence="2">The sequence shown here is derived from an EMBL/GenBank/DDBJ whole genome shotgun (WGS) entry which is preliminary data.</text>
</comment>
<name>A0ABU5KCY7_9ACTN</name>
<accession>A0ABU5KCY7</accession>
<evidence type="ECO:0000313" key="2">
    <source>
        <dbReference type="EMBL" id="MDZ5662832.1"/>
    </source>
</evidence>
<proteinExistence type="predicted"/>
<reference evidence="2 3" key="1">
    <citation type="submission" date="2023-11" db="EMBL/GenBank/DDBJ databases">
        <title>Novel species in genus Nocardioides.</title>
        <authorList>
            <person name="Zhou H."/>
        </authorList>
    </citation>
    <scope>NUCLEOTIDE SEQUENCE [LARGE SCALE GENOMIC DNA]</scope>
    <source>
        <strain evidence="2 3">S-58</strain>
    </source>
</reference>
<dbReference type="EMBL" id="JAXQPW010000005">
    <property type="protein sequence ID" value="MDZ5662832.1"/>
    <property type="molecule type" value="Genomic_DNA"/>
</dbReference>
<sequence length="210" mass="22814">MTTRARAALLAPALTVTLAFTLAACSDEPEPVRETGVDPEWYAELDRAVEDADQVGDVPVLSSGSCPIDTPEVAGHDLDEDSPDVGVSTLGDSGHRLICSWSPPATDLVVARFDDPAELELAREDVSRVGEVDNGQNVQVTEAITVGRREFFVRRTTFPTNDSHVDYAVWFLDEDEQGLVLLDVETTDTHDLIETYDAQQAAQDLADLLS</sequence>
<feature type="chain" id="PRO_5045568472" description="DUF3558 domain-containing protein" evidence="1">
    <location>
        <begin position="24"/>
        <end position="210"/>
    </location>
</feature>
<evidence type="ECO:0000256" key="1">
    <source>
        <dbReference type="SAM" id="SignalP"/>
    </source>
</evidence>
<keyword evidence="1" id="KW-0732">Signal</keyword>
<gene>
    <name evidence="2" type="ORF">SFC79_13740</name>
</gene>
<feature type="signal peptide" evidence="1">
    <location>
        <begin position="1"/>
        <end position="23"/>
    </location>
</feature>
<organism evidence="2 3">
    <name type="scientific">Nocardioides renjunii</name>
    <dbReference type="NCBI Taxonomy" id="3095075"/>
    <lineage>
        <taxon>Bacteria</taxon>
        <taxon>Bacillati</taxon>
        <taxon>Actinomycetota</taxon>
        <taxon>Actinomycetes</taxon>
        <taxon>Propionibacteriales</taxon>
        <taxon>Nocardioidaceae</taxon>
        <taxon>Nocardioides</taxon>
    </lineage>
</organism>
<keyword evidence="3" id="KW-1185">Reference proteome</keyword>
<evidence type="ECO:0008006" key="4">
    <source>
        <dbReference type="Google" id="ProtNLM"/>
    </source>
</evidence>
<dbReference type="Proteomes" id="UP001291999">
    <property type="component" value="Unassembled WGS sequence"/>
</dbReference>
<protein>
    <recommendedName>
        <fullName evidence="4">DUF3558 domain-containing protein</fullName>
    </recommendedName>
</protein>